<feature type="domain" description="Cystatin" evidence="13">
    <location>
        <begin position="1833"/>
        <end position="1923"/>
    </location>
</feature>
<accession>A0ABD0SLK4</accession>
<feature type="domain" description="Cystatin" evidence="13">
    <location>
        <begin position="1325"/>
        <end position="1415"/>
    </location>
</feature>
<dbReference type="PROSITE" id="PS00639">
    <property type="entry name" value="THIOL_PROTEASE_HIS"/>
    <property type="match status" value="1"/>
</dbReference>
<keyword evidence="9" id="KW-1015">Disulfide bond</keyword>
<evidence type="ECO:0000256" key="3">
    <source>
        <dbReference type="ARBA" id="ARBA00022690"/>
    </source>
</evidence>
<keyword evidence="5 12" id="KW-0732">Signal</keyword>
<feature type="domain" description="Cystatin" evidence="13">
    <location>
        <begin position="817"/>
        <end position="907"/>
    </location>
</feature>
<dbReference type="InterPro" id="IPR025660">
    <property type="entry name" value="Pept_his_AS"/>
</dbReference>
<dbReference type="PANTHER" id="PTHR46186:SF2">
    <property type="entry name" value="CYSTATIN"/>
    <property type="match status" value="1"/>
</dbReference>
<dbReference type="SMART" id="SM00043">
    <property type="entry name" value="CY"/>
    <property type="match status" value="21"/>
</dbReference>
<dbReference type="Pfam" id="PF08246">
    <property type="entry name" value="Inhibitor_I29"/>
    <property type="match status" value="1"/>
</dbReference>
<feature type="domain" description="Cystatin" evidence="13">
    <location>
        <begin position="2142"/>
        <end position="2251"/>
    </location>
</feature>
<evidence type="ECO:0000256" key="9">
    <source>
        <dbReference type="ARBA" id="ARBA00023157"/>
    </source>
</evidence>
<dbReference type="SMART" id="SM00848">
    <property type="entry name" value="Inhibitor_I29"/>
    <property type="match status" value="1"/>
</dbReference>
<dbReference type="Pfam" id="PF00112">
    <property type="entry name" value="Peptidase_C1"/>
    <property type="match status" value="1"/>
</dbReference>
<reference evidence="16 17" key="1">
    <citation type="submission" date="2024-06" db="EMBL/GenBank/DDBJ databases">
        <title>A chromosome-level genome assembly of beet webworm, Loxostege sticticalis.</title>
        <authorList>
            <person name="Zhang Y."/>
        </authorList>
    </citation>
    <scope>NUCLEOTIDE SEQUENCE [LARGE SCALE GENOMIC DNA]</scope>
    <source>
        <strain evidence="16">AQ028</strain>
        <tissue evidence="16">Male pupae</tissue>
    </source>
</reference>
<evidence type="ECO:0000256" key="7">
    <source>
        <dbReference type="ARBA" id="ARBA00022807"/>
    </source>
</evidence>
<dbReference type="PANTHER" id="PTHR46186">
    <property type="entry name" value="CYSTATIN"/>
    <property type="match status" value="1"/>
</dbReference>
<feature type="domain" description="Cystatin" evidence="13">
    <location>
        <begin position="1528"/>
        <end position="1618"/>
    </location>
</feature>
<feature type="domain" description="Peptidase C1A papain C-terminal" evidence="14">
    <location>
        <begin position="3085"/>
        <end position="3302"/>
    </location>
</feature>
<feature type="domain" description="Cystatin" evidence="13">
    <location>
        <begin position="1630"/>
        <end position="1720"/>
    </location>
</feature>
<dbReference type="FunFam" id="3.90.70.10:FF:000130">
    <property type="entry name" value="Cysteine proteinase 1"/>
    <property type="match status" value="1"/>
</dbReference>
<proteinExistence type="inferred from homology"/>
<dbReference type="InterPro" id="IPR039417">
    <property type="entry name" value="Peptidase_C1A_papain-like"/>
</dbReference>
<dbReference type="SUPFAM" id="SSF54403">
    <property type="entry name" value="Cystatin/monellin"/>
    <property type="match status" value="22"/>
</dbReference>
<evidence type="ECO:0000256" key="5">
    <source>
        <dbReference type="ARBA" id="ARBA00022729"/>
    </source>
</evidence>
<keyword evidence="4" id="KW-0789">Thiol protease inhibitor</keyword>
<name>A0ABD0SLK4_LOXSC</name>
<dbReference type="PRINTS" id="PR00705">
    <property type="entry name" value="PAPAIN"/>
</dbReference>
<feature type="domain" description="Cystatin" evidence="13">
    <location>
        <begin position="1223"/>
        <end position="1313"/>
    </location>
</feature>
<keyword evidence="2" id="KW-0645">Protease</keyword>
<feature type="domain" description="Cystatin" evidence="13">
    <location>
        <begin position="1122"/>
        <end position="1212"/>
    </location>
</feature>
<dbReference type="InterPro" id="IPR046350">
    <property type="entry name" value="Cystatin_sf"/>
</dbReference>
<feature type="region of interest" description="Disordered" evidence="11">
    <location>
        <begin position="1724"/>
        <end position="1743"/>
    </location>
</feature>
<evidence type="ECO:0000256" key="1">
    <source>
        <dbReference type="ARBA" id="ARBA00009403"/>
    </source>
</evidence>
<feature type="region of interest" description="Disordered" evidence="11">
    <location>
        <begin position="1419"/>
        <end position="1438"/>
    </location>
</feature>
<feature type="domain" description="Cystatin" evidence="13">
    <location>
        <begin position="1731"/>
        <end position="1821"/>
    </location>
</feature>
<dbReference type="InterPro" id="IPR000010">
    <property type="entry name" value="Cystatin_dom"/>
</dbReference>
<evidence type="ECO:0000256" key="10">
    <source>
        <dbReference type="ARBA" id="ARBA00023180"/>
    </source>
</evidence>
<feature type="domain" description="Cystatin" evidence="13">
    <location>
        <begin position="1426"/>
        <end position="1516"/>
    </location>
</feature>
<comment type="similarity">
    <text evidence="1">Belongs to the cystatin family.</text>
</comment>
<dbReference type="InterPro" id="IPR013201">
    <property type="entry name" value="Prot_inhib_I29"/>
</dbReference>
<feature type="signal peptide" evidence="12">
    <location>
        <begin position="1"/>
        <end position="20"/>
    </location>
</feature>
<feature type="region of interest" description="Disordered" evidence="11">
    <location>
        <begin position="1216"/>
        <end position="1235"/>
    </location>
</feature>
<evidence type="ECO:0000259" key="15">
    <source>
        <dbReference type="SMART" id="SM00848"/>
    </source>
</evidence>
<evidence type="ECO:0000256" key="4">
    <source>
        <dbReference type="ARBA" id="ARBA00022704"/>
    </source>
</evidence>
<dbReference type="Proteomes" id="UP001549921">
    <property type="component" value="Unassembled WGS sequence"/>
</dbReference>
<keyword evidence="6" id="KW-0378">Hydrolase</keyword>
<gene>
    <name evidence="16" type="ORF">ABMA28_007909</name>
</gene>
<feature type="domain" description="Cystatin" evidence="13">
    <location>
        <begin position="2036"/>
        <end position="2126"/>
    </location>
</feature>
<feature type="domain" description="Cystatin" evidence="13">
    <location>
        <begin position="1020"/>
        <end position="1110"/>
    </location>
</feature>
<dbReference type="CDD" id="cd02248">
    <property type="entry name" value="Peptidase_C1A"/>
    <property type="match status" value="1"/>
</dbReference>
<dbReference type="InterPro" id="IPR000169">
    <property type="entry name" value="Pept_cys_AS"/>
</dbReference>
<keyword evidence="7" id="KW-0788">Thiol protease</keyword>
<feature type="domain" description="Cystatin" evidence="13">
    <location>
        <begin position="2873"/>
        <end position="2979"/>
    </location>
</feature>
<evidence type="ECO:0000313" key="16">
    <source>
        <dbReference type="EMBL" id="KAL0819899.1"/>
    </source>
</evidence>
<evidence type="ECO:0000256" key="2">
    <source>
        <dbReference type="ARBA" id="ARBA00022670"/>
    </source>
</evidence>
<feature type="domain" description="Cystatin" evidence="13">
    <location>
        <begin position="2273"/>
        <end position="2379"/>
    </location>
</feature>
<sequence length="3303" mass="373069">MRQFILVILFVQCLTNFCAGELSTEKKDLYLNGFIDYLNSLPNQAFAYEDGVILNAEESTDNGYKIEARIKANDLHNLDTFKYVKCTGTVRDAGETEVSVDAYQCQDEEETQTQADIEEEVTNETPLEHEPVKLDNEVQTDTAVTSGEQFVAVPRGQGSAPCIGCASPVNPEAAGVPELASLGVTQLNEYEPNVAHTLNKVVSVERQVQVVNGVRYILTLLVDYNSCSSTVTETCMATKPCKVSVLEKPWVKLPDGSKYRRIVSNNCTNDWIFREHESNSSKDDGDNAGAIDEMVSFVHNKDVQSQPGLDKALTDDDIKKIQEQIISHDHFKQSLANSNDQKVPTEDANTNDFTKQQNFNIESQKTLGKNAEDVVKNSDSVPSNDINLPGSQVVPNGLSTDQKKTIDDLMNFFDFSNFNPKPEDKQNTPRIKRSFDNDLKVFRLAEKFSEIKKTIKNTKYLYTLAEAMVTYLNEIDMEIKNRVVKNVLSAEEESDVTQHFYYLQVLVEIPCQKVQCDNDKLNKICNGVIDTTHETNPQVLNVFCYDMKKNATNWGRMYHVPDSDPILRNMAISALKKIESESPDENALKLIKIINGNTQKVHGILTKITVLIGYTKCKKTENFAKRSNCTVDRDMGTKICDIDVLQRRWLKENKITYVCTERPASESFVDSKKTDTNVNDRSVQEIVQEALQFLEVQSNRNNKQKVVEIKSVSTQLVAGLLTNIDFTVGYTICTNEFDVDVENCKLIKSEPLRHCQAQVWHRPWLEDGRQMNVSCKNTKTSVPEQDDLPDQELIESLRNKRETNYLNYSERHREKRQIAGGEIEQNPNDPEYMALAEESLQQYIQTTGNTQPHSVTKVDKVTTQVVTGVLTRIDFTVIVGNSDVIQCHSEVLEPPGADEKEITVNCGNENRGAREKRQVPGGEVERDPNDPKYLALAKESLQKYIQTSGSTQPHSVTKVDRVTTAIVSGTLTKIDFTVNAGNSDVIQCHSEVWERPWLNKKEITVNCGIENQVRQKREDVIMGGEMEQNPNDPKYLALAEDSLQQYIQTTGNTQPHSVTKVDRVRTQVVSGTLTKIDFTVNAGNSDVIQCHSEVWERPWLNKKEITVHCGIENQVRQKREDIIMGGEMEQNPNDPEYLALAEEALKKYIQTSGSTQPHSVMKVDKVTTQVVTGVLTRIDFTVIVGNSDVIQCHSEVLEPPGADEKEITVNCGNENRGAREKRQVPGGEVERDPNDPKYLALAKESLQKYIQTSGSTQPHSVTKVDRVTTAIVSGTLTKIDFTVNAGNSDVIQCHSEVWERPWLNKKEITVHCGIENQVRQKREDIIMGGEMEQNPNDPEYLALAEEALKKYIQTSGSTQPHSVMKVDKVTTQVVTGVLTRIDFTVIVGNSDVIQCHSEVLEPPGADEKEITVNCGNENRGAREKRQVPGGEVERDPNDPKYLALAKESLQKYIQTSGSTQPHSVTKVDRVTTAIVSGTLTKIDFTVNAGNSDVIQCHSEVWERPWLNKKEITVHCGIENQVRQKREDIIMGGEMEQNPNDPEYLALAEEALKKYIQTSGSTQPHSVTKVDKVTTQVVTGVLTRIDFTVTVGNSNVIQCHSEVWERPWLNKKEITVNCGIENQVRQKREEIIMGGEMEQNPNDPEYLALAEEALKKYIQTSGSTQPHSVMKVDKVTTQVVTGVLTRIDFTVIVGNSDVIQCHSEVLEPPGADEKEITVNCGNENRGAREKRQVPGGEVERDPNDPKYLALAKESLQKYIQTSGSTQPHSVTKVDRVTTAIVSGTLTKIDFTVNAGNSDVIQCHSEVWERPWLNKKEITVHCGIENQVRQKREEIKMGGEMEQNPNDPEYLALAEEALKKYIQTSGSTQPHSVMKVDKVTTQVVTGVLTRIDFTVIVGNSDVIQCHSEVLEPPGADEKEITVNCGNENRGAREKRQVPGGEVERDPNDPKYLALAEDSLQQYIQTTGNTQPQSVTKVDRVRTQVVSGTLTKIDFTVNAGNSDVIQCHSEVWERPWLNKKEITVNCGMKNQIRQKREVTFTGGDLEHNPNDPKYLALAEESLQQYIQTTGNTQPHSVTKVDRVRTQVVSGTLTKIDFTVNAGNSDVIHCHSRVWEQAWLSKKEITVNCGSDENKLREKRQAPGDRLSGAPIAQDHTLPEYLSLAKTCLKVYLQNKNSTQHHKVIEVKEVTTQPVAGVMTRLTFLVSPTNCQIDNKGVPSAESCEILDKTDVRRCFAKVWDKPWKSERTISVDCKLSRSKREIFADRLKTHNRRLITNMGSEVEQDASKAEYRTLAEESLRKYQRLQKSEVIHTVLEVKRVFTKLVSGTIYKIDFTAQPSKCSKNTLNVSSCSQLHENQTIYCQSEVWDRPWLKRKDIEVDCYTDNHNINEEELNHEEDKEDAPLKGGLLGGSAPQDITAERFKIIANAATRKFESSGKTKYVHKVVKINEATEQIIDGNLVIVKFTVSPTTCLIKDAIADVDKCPIDNNKIKLQCTARVLEQIALEFDEDKMRVSCKRKHQTHIDRQKRSIDVREKRQNRFYDDEIDEETKYYYADKAVQYLNDHSSTHNVQKLITIHSVQNSMHMKVPMVRMYLETAYTYCLRDEHQQDLHLCDELDGMAHRLCLAKLFPAAEDELIVHKVYVVCDDDTDFTKTTGLAISELVAVSVLKLENSPNIKYKLVHQGEPNVAPSLDMKLPVKLHFIVASTNCTKDQDPKRDNVACYIDTTRTAKSCISYIWIVPNEKRISRINVKCNEPSRRKRSLSNDTVSTKSDEARIKQLVQASLEKLEMSSLHRYKQRVLLINSYSTKITTGKVTTIDFDVGYTNCLKYEWIDNITKCEFLEHLPRRHCVSQVWERLWIKNGRNIEVNCEDDETPLESRIEFESAETAMQLAKHSLKHIEAKYPHPKKQQVVRIFSLEKQAVAGMHYRMKLEVGFTNCSALSFESGCTLINDGSMNRFCRVNVWLRTWTNHPPIYRVSCDYQDGTSTELYHHIQAEQLFYNFLTTYKPDYVNDHVEMTKRFDIFKDNIRKIHELNIYELGTATYTVNRFTDLTQEEFSSKYLGLKPSLRDANQVPMPEAKIPKVDVPEAFDWRTYGAVTPVKDQGSCGSCWAFSVTGNIEGQWKIQTGDLVSLSEQELVDCDKLDHGCNGGLPDNAYRAIEELGGLETENDYPYEGEDDKCSYNKTLSRVHISGAVNISSNETEMAQWLVHNGPISIGINANAMQFYRAGISHPWKALCNPDNLDHGVLIVGFGVKDYPLFHKRLPYWIVKNSWGASWGEEGYYRVYRGDGTCGVNKMASSAVV</sequence>
<dbReference type="Gene3D" id="3.90.70.10">
    <property type="entry name" value="Cysteine proteinases"/>
    <property type="match status" value="1"/>
</dbReference>
<feature type="domain" description="Cathepsin propeptide inhibitor" evidence="15">
    <location>
        <begin position="2998"/>
        <end position="3056"/>
    </location>
</feature>
<feature type="domain" description="Cystatin" evidence="13">
    <location>
        <begin position="161"/>
        <end position="268"/>
    </location>
</feature>
<evidence type="ECO:0000259" key="14">
    <source>
        <dbReference type="SMART" id="SM00645"/>
    </source>
</evidence>
<dbReference type="CDD" id="cd00042">
    <property type="entry name" value="CY"/>
    <property type="match status" value="16"/>
</dbReference>
<dbReference type="GO" id="GO:0006508">
    <property type="term" value="P:proteolysis"/>
    <property type="evidence" value="ECO:0007669"/>
    <property type="project" value="UniProtKB-KW"/>
</dbReference>
<feature type="domain" description="Cystatin" evidence="13">
    <location>
        <begin position="552"/>
        <end position="658"/>
    </location>
</feature>
<comment type="caution">
    <text evidence="16">The sequence shown here is derived from an EMBL/GenBank/DDBJ whole genome shotgun (WGS) entry which is preliminary data.</text>
</comment>
<dbReference type="PROSITE" id="PS00139">
    <property type="entry name" value="THIOL_PROTEASE_CYS"/>
    <property type="match status" value="1"/>
</dbReference>
<evidence type="ECO:0000256" key="12">
    <source>
        <dbReference type="SAM" id="SignalP"/>
    </source>
</evidence>
<dbReference type="SUPFAM" id="SSF54001">
    <property type="entry name" value="Cysteine proteinases"/>
    <property type="match status" value="1"/>
</dbReference>
<dbReference type="SMART" id="SM00645">
    <property type="entry name" value="Pept_C1"/>
    <property type="match status" value="1"/>
</dbReference>
<dbReference type="PROSITE" id="PS00640">
    <property type="entry name" value="THIOL_PROTEASE_ASN"/>
    <property type="match status" value="1"/>
</dbReference>
<organism evidence="16 17">
    <name type="scientific">Loxostege sticticalis</name>
    <name type="common">Beet webworm moth</name>
    <dbReference type="NCBI Taxonomy" id="481309"/>
    <lineage>
        <taxon>Eukaryota</taxon>
        <taxon>Metazoa</taxon>
        <taxon>Ecdysozoa</taxon>
        <taxon>Arthropoda</taxon>
        <taxon>Hexapoda</taxon>
        <taxon>Insecta</taxon>
        <taxon>Pterygota</taxon>
        <taxon>Neoptera</taxon>
        <taxon>Endopterygota</taxon>
        <taxon>Lepidoptera</taxon>
        <taxon>Glossata</taxon>
        <taxon>Ditrysia</taxon>
        <taxon>Pyraloidea</taxon>
        <taxon>Crambidae</taxon>
        <taxon>Pyraustinae</taxon>
        <taxon>Loxostege</taxon>
    </lineage>
</organism>
<feature type="domain" description="Cystatin" evidence="13">
    <location>
        <begin position="2759"/>
        <end position="2869"/>
    </location>
</feature>
<keyword evidence="3" id="KW-0646">Protease inhibitor</keyword>
<dbReference type="Gene3D" id="3.10.450.10">
    <property type="match status" value="21"/>
</dbReference>
<evidence type="ECO:0000256" key="6">
    <source>
        <dbReference type="ARBA" id="ARBA00022801"/>
    </source>
</evidence>
<dbReference type="InterPro" id="IPR025661">
    <property type="entry name" value="Pept_asp_AS"/>
</dbReference>
<keyword evidence="8" id="KW-0865">Zymogen</keyword>
<feature type="domain" description="Cystatin" evidence="13">
    <location>
        <begin position="2404"/>
        <end position="2514"/>
    </location>
</feature>
<feature type="domain" description="Cystatin" evidence="13">
    <location>
        <begin position="1934"/>
        <end position="2024"/>
    </location>
</feature>
<dbReference type="GO" id="GO:0008234">
    <property type="term" value="F:cysteine-type peptidase activity"/>
    <property type="evidence" value="ECO:0007669"/>
    <property type="project" value="UniProtKB-KW"/>
</dbReference>
<dbReference type="InterPro" id="IPR038765">
    <property type="entry name" value="Papain-like_cys_pep_sf"/>
</dbReference>
<feature type="domain" description="Cystatin" evidence="13">
    <location>
        <begin position="663"/>
        <end position="776"/>
    </location>
</feature>
<dbReference type="Pfam" id="PF00031">
    <property type="entry name" value="Cystatin"/>
    <property type="match status" value="12"/>
</dbReference>
<dbReference type="GO" id="GO:0004869">
    <property type="term" value="F:cysteine-type endopeptidase inhibitor activity"/>
    <property type="evidence" value="ECO:0007669"/>
    <property type="project" value="UniProtKB-KW"/>
</dbReference>
<feature type="region of interest" description="Disordered" evidence="11">
    <location>
        <begin position="911"/>
        <end position="930"/>
    </location>
</feature>
<feature type="domain" description="Cystatin" evidence="13">
    <location>
        <begin position="918"/>
        <end position="1008"/>
    </location>
</feature>
<evidence type="ECO:0000259" key="13">
    <source>
        <dbReference type="SMART" id="SM00043"/>
    </source>
</evidence>
<keyword evidence="10" id="KW-0325">Glycoprotein</keyword>
<evidence type="ECO:0000256" key="8">
    <source>
        <dbReference type="ARBA" id="ARBA00023145"/>
    </source>
</evidence>
<evidence type="ECO:0000313" key="17">
    <source>
        <dbReference type="Proteomes" id="UP001549921"/>
    </source>
</evidence>
<dbReference type="InterPro" id="IPR000668">
    <property type="entry name" value="Peptidase_C1A_C"/>
</dbReference>
<dbReference type="EMBL" id="JBEDNZ010000020">
    <property type="protein sequence ID" value="KAL0819899.1"/>
    <property type="molecule type" value="Genomic_DNA"/>
</dbReference>
<feature type="chain" id="PRO_5044834649" evidence="12">
    <location>
        <begin position="21"/>
        <end position="3303"/>
    </location>
</feature>
<protein>
    <submittedName>
        <fullName evidence="16">Uncharacterized protein</fullName>
    </submittedName>
</protein>
<evidence type="ECO:0000256" key="11">
    <source>
        <dbReference type="SAM" id="MobiDB-lite"/>
    </source>
</evidence>